<dbReference type="Gene3D" id="3.30.230.30">
    <property type="entry name" value="Impact, N-terminal domain"/>
    <property type="match status" value="1"/>
</dbReference>
<dbReference type="GO" id="GO:0006446">
    <property type="term" value="P:regulation of translational initiation"/>
    <property type="evidence" value="ECO:0007669"/>
    <property type="project" value="TreeGrafter"/>
</dbReference>
<dbReference type="OrthoDB" id="9813771at2"/>
<dbReference type="HOGENOM" id="CLU_083552_2_0_11"/>
<dbReference type="RefSeq" id="WP_046439870.1">
    <property type="nucleotide sequence ID" value="NZ_CP011312.1"/>
</dbReference>
<reference evidence="4 5" key="1">
    <citation type="journal article" date="2015" name="Genome Announc.">
        <title>Complete Genome Sequence of Corynebacterium kutscheri DSM 20755, a Corynebacterial Type Strain with Remarkably Low G+C Content of Chromosomal DNA.</title>
        <authorList>
            <person name="Ruckert C."/>
            <person name="Albersmeier A."/>
            <person name="Winkler A."/>
            <person name="Tauch A."/>
        </authorList>
    </citation>
    <scope>NUCLEOTIDE SEQUENCE [LARGE SCALE GENOMIC DNA]</scope>
    <source>
        <strain evidence="4 5">DSM 20755</strain>
    </source>
</reference>
<dbReference type="PANTHER" id="PTHR16301:SF20">
    <property type="entry name" value="IMPACT FAMILY MEMBER YIGZ"/>
    <property type="match status" value="1"/>
</dbReference>
<dbReference type="GO" id="GO:0005737">
    <property type="term" value="C:cytoplasm"/>
    <property type="evidence" value="ECO:0007669"/>
    <property type="project" value="TreeGrafter"/>
</dbReference>
<dbReference type="Pfam" id="PF01205">
    <property type="entry name" value="Impact_N"/>
    <property type="match status" value="1"/>
</dbReference>
<dbReference type="InterPro" id="IPR023582">
    <property type="entry name" value="Impact"/>
</dbReference>
<dbReference type="AlphaFoldDB" id="A0A0F6TDS4"/>
<dbReference type="NCBIfam" id="TIGR00257">
    <property type="entry name" value="IMPACT_YIGZ"/>
    <property type="match status" value="1"/>
</dbReference>
<dbReference type="InterPro" id="IPR020568">
    <property type="entry name" value="Ribosomal_Su5_D2-typ_SF"/>
</dbReference>
<feature type="domain" description="Impact N-terminal" evidence="2">
    <location>
        <begin position="21"/>
        <end position="127"/>
    </location>
</feature>
<dbReference type="InterPro" id="IPR036956">
    <property type="entry name" value="Impact_N_sf"/>
</dbReference>
<dbReference type="InterPro" id="IPR015269">
    <property type="entry name" value="UPF0029_Impact_C"/>
</dbReference>
<dbReference type="STRING" id="35755.UL82_06845"/>
<dbReference type="InterPro" id="IPR001498">
    <property type="entry name" value="Impact_N"/>
</dbReference>
<name>A0A0F6TDS4_9CORY</name>
<evidence type="ECO:0000256" key="1">
    <source>
        <dbReference type="ARBA" id="ARBA00007665"/>
    </source>
</evidence>
<accession>A0A0F6TDS4</accession>
<dbReference type="InterPro" id="IPR015796">
    <property type="entry name" value="Impact_YigZ-like"/>
</dbReference>
<protein>
    <submittedName>
        <fullName evidence="4">Uncharacterized protein, YigZ family</fullName>
    </submittedName>
</protein>
<dbReference type="Pfam" id="PF09186">
    <property type="entry name" value="DUF1949"/>
    <property type="match status" value="1"/>
</dbReference>
<dbReference type="InterPro" id="IPR035647">
    <property type="entry name" value="EFG_III/V"/>
</dbReference>
<evidence type="ECO:0000259" key="2">
    <source>
        <dbReference type="Pfam" id="PF01205"/>
    </source>
</evidence>
<organism evidence="4 5">
    <name type="scientific">Corynebacterium kutscheri</name>
    <dbReference type="NCBI Taxonomy" id="35755"/>
    <lineage>
        <taxon>Bacteria</taxon>
        <taxon>Bacillati</taxon>
        <taxon>Actinomycetota</taxon>
        <taxon>Actinomycetes</taxon>
        <taxon>Mycobacteriales</taxon>
        <taxon>Corynebacteriaceae</taxon>
        <taxon>Corynebacterium</taxon>
    </lineage>
</organism>
<dbReference type="PANTHER" id="PTHR16301">
    <property type="entry name" value="IMPACT-RELATED"/>
    <property type="match status" value="1"/>
</dbReference>
<gene>
    <name evidence="4" type="ORF">UL82_06845</name>
</gene>
<evidence type="ECO:0000313" key="4">
    <source>
        <dbReference type="EMBL" id="AKE41534.1"/>
    </source>
</evidence>
<sequence length="213" mass="23649">MDHWYCRPIADVEFFAELEIKRSKFLCFIRRAETEEQARAFISELKRSYPDARHHCSAYIYHVDGAQAVHRSNDDGEPSGTAGIPMLDMLRGSGYQDIVAVTVRYFGGTKLGAGGLVHAYSESVGSCLAQVKTVERHKKELYIVSFTHADAGRIEADLRAHKVAIVDTQYLERVYFTLAVDPGGKTELAALVASLTRAEPRLVAAGIDWVELS</sequence>
<dbReference type="SUPFAM" id="SSF54980">
    <property type="entry name" value="EF-G C-terminal domain-like"/>
    <property type="match status" value="1"/>
</dbReference>
<evidence type="ECO:0000313" key="5">
    <source>
        <dbReference type="Proteomes" id="UP000033457"/>
    </source>
</evidence>
<evidence type="ECO:0000259" key="3">
    <source>
        <dbReference type="Pfam" id="PF09186"/>
    </source>
</evidence>
<dbReference type="Proteomes" id="UP000033457">
    <property type="component" value="Chromosome"/>
</dbReference>
<dbReference type="KEGG" id="cku:UL82_06845"/>
<feature type="domain" description="UPF0029" evidence="3">
    <location>
        <begin position="145"/>
        <end position="198"/>
    </location>
</feature>
<dbReference type="SUPFAM" id="SSF54211">
    <property type="entry name" value="Ribosomal protein S5 domain 2-like"/>
    <property type="match status" value="1"/>
</dbReference>
<dbReference type="EMBL" id="CP011312">
    <property type="protein sequence ID" value="AKE41534.1"/>
    <property type="molecule type" value="Genomic_DNA"/>
</dbReference>
<proteinExistence type="inferred from homology"/>
<keyword evidence="5" id="KW-1185">Reference proteome</keyword>
<comment type="similarity">
    <text evidence="1">Belongs to the IMPACT family.</text>
</comment>